<dbReference type="InterPro" id="IPR032675">
    <property type="entry name" value="LRR_dom_sf"/>
</dbReference>
<evidence type="ECO:0000259" key="1">
    <source>
        <dbReference type="Pfam" id="PF24758"/>
    </source>
</evidence>
<dbReference type="Gene3D" id="3.80.10.10">
    <property type="entry name" value="Ribonuclease Inhibitor"/>
    <property type="match status" value="1"/>
</dbReference>
<proteinExistence type="predicted"/>
<dbReference type="EMBL" id="OZ034822">
    <property type="protein sequence ID" value="CAL1414702.1"/>
    <property type="molecule type" value="Genomic_DNA"/>
</dbReference>
<dbReference type="Pfam" id="PF24758">
    <property type="entry name" value="LRR_At5g56370"/>
    <property type="match status" value="1"/>
</dbReference>
<dbReference type="Proteomes" id="UP001497516">
    <property type="component" value="Chromosome 9"/>
</dbReference>
<feature type="domain" description="F-box/LRR-repeat protein 15/At3g58940/PEG3-like LRR" evidence="1">
    <location>
        <begin position="21"/>
        <end position="131"/>
    </location>
</feature>
<reference evidence="2 3" key="1">
    <citation type="submission" date="2024-04" db="EMBL/GenBank/DDBJ databases">
        <authorList>
            <person name="Fracassetti M."/>
        </authorList>
    </citation>
    <scope>NUCLEOTIDE SEQUENCE [LARGE SCALE GENOMIC DNA]</scope>
</reference>
<dbReference type="InterPro" id="IPR055411">
    <property type="entry name" value="LRR_FXL15/At3g58940/PEG3-like"/>
</dbReference>
<evidence type="ECO:0000313" key="2">
    <source>
        <dbReference type="EMBL" id="CAL1414702.1"/>
    </source>
</evidence>
<dbReference type="SUPFAM" id="SSF52047">
    <property type="entry name" value="RNI-like"/>
    <property type="match status" value="1"/>
</dbReference>
<organism evidence="2 3">
    <name type="scientific">Linum trigynum</name>
    <dbReference type="NCBI Taxonomy" id="586398"/>
    <lineage>
        <taxon>Eukaryota</taxon>
        <taxon>Viridiplantae</taxon>
        <taxon>Streptophyta</taxon>
        <taxon>Embryophyta</taxon>
        <taxon>Tracheophyta</taxon>
        <taxon>Spermatophyta</taxon>
        <taxon>Magnoliopsida</taxon>
        <taxon>eudicotyledons</taxon>
        <taxon>Gunneridae</taxon>
        <taxon>Pentapetalae</taxon>
        <taxon>rosids</taxon>
        <taxon>fabids</taxon>
        <taxon>Malpighiales</taxon>
        <taxon>Linaceae</taxon>
        <taxon>Linum</taxon>
    </lineage>
</organism>
<name>A0AAV2GWC6_9ROSI</name>
<accession>A0AAV2GWC6</accession>
<keyword evidence="3" id="KW-1185">Reference proteome</keyword>
<dbReference type="AlphaFoldDB" id="A0AAV2GWC6"/>
<sequence>MTCTIPRGLLVPNSNSGHRFRLQVLKLVNCNFDQFKDTQFADLGSSLRELSLSRVTFPHDDGDGGRILNSIIAGASLLQRLFLSSIVGIRRVQVGNLPSLKFLLFDQSPVEDLVITAVDSLEELFICDTPMGGDFVVSLMPNPKKLAVANGKEFILFAVKSYFLLSNHTHFKPLVSLVPIFLL</sequence>
<gene>
    <name evidence="2" type="ORF">LTRI10_LOCUS53846</name>
</gene>
<evidence type="ECO:0000313" key="3">
    <source>
        <dbReference type="Proteomes" id="UP001497516"/>
    </source>
</evidence>
<protein>
    <recommendedName>
        <fullName evidence="1">F-box/LRR-repeat protein 15/At3g58940/PEG3-like LRR domain-containing protein</fullName>
    </recommendedName>
</protein>